<dbReference type="AlphaFoldDB" id="A0A4S2KG04"/>
<dbReference type="GO" id="GO:0005840">
    <property type="term" value="C:ribosome"/>
    <property type="evidence" value="ECO:0007669"/>
    <property type="project" value="UniProtKB-KW"/>
</dbReference>
<dbReference type="SUPFAM" id="SSF55658">
    <property type="entry name" value="L9 N-domain-like"/>
    <property type="match status" value="1"/>
</dbReference>
<keyword evidence="4" id="KW-1185">Reference proteome</keyword>
<dbReference type="PANTHER" id="PTHR21055">
    <property type="entry name" value="PROTEIN PHOSPHATASE 1 REGULATORY SUBUNIT 36"/>
    <property type="match status" value="1"/>
</dbReference>
<evidence type="ECO:0000259" key="2">
    <source>
        <dbReference type="Pfam" id="PF01281"/>
    </source>
</evidence>
<dbReference type="Pfam" id="PF14895">
    <property type="entry name" value="PPPI_inhib"/>
    <property type="match status" value="1"/>
</dbReference>
<feature type="transmembrane region" description="Helical" evidence="1">
    <location>
        <begin position="42"/>
        <end position="75"/>
    </location>
</feature>
<dbReference type="InterPro" id="IPR020070">
    <property type="entry name" value="Ribosomal_bL9_N"/>
</dbReference>
<dbReference type="Pfam" id="PF01281">
    <property type="entry name" value="Ribosomal_L9_N"/>
    <property type="match status" value="1"/>
</dbReference>
<feature type="domain" description="Ribosomal protein L9" evidence="2">
    <location>
        <begin position="154"/>
        <end position="199"/>
    </location>
</feature>
<accession>A0A4S2KG04</accession>
<keyword evidence="3" id="KW-0689">Ribosomal protein</keyword>
<keyword evidence="1" id="KW-0472">Membrane</keyword>
<name>A0A4S2KG04_9HYME</name>
<dbReference type="EMBL" id="QBLH01002632">
    <property type="protein sequence ID" value="TGZ47876.1"/>
    <property type="molecule type" value="Genomic_DNA"/>
</dbReference>
<comment type="caution">
    <text evidence="3">The sequence shown here is derived from an EMBL/GenBank/DDBJ whole genome shotgun (WGS) entry which is preliminary data.</text>
</comment>
<dbReference type="InterPro" id="IPR026142">
    <property type="entry name" value="Pro_pase_1_reg_su_36"/>
</dbReference>
<keyword evidence="3" id="KW-0687">Ribonucleoprotein</keyword>
<keyword evidence="1" id="KW-0812">Transmembrane</keyword>
<dbReference type="Proteomes" id="UP000310200">
    <property type="component" value="Unassembled WGS sequence"/>
</dbReference>
<dbReference type="Pfam" id="PF16015">
    <property type="entry name" value="Promethin"/>
    <property type="match status" value="1"/>
</dbReference>
<evidence type="ECO:0000313" key="3">
    <source>
        <dbReference type="EMBL" id="TGZ47876.1"/>
    </source>
</evidence>
<gene>
    <name evidence="3" type="ORF">DBV15_08882</name>
</gene>
<evidence type="ECO:0000256" key="1">
    <source>
        <dbReference type="SAM" id="Phobius"/>
    </source>
</evidence>
<sequence length="733" mass="85327">MTETQNEERAKKCQTFLRHPNVRTCILKFKEQLAHNPFLQVATFIAIASLLTPVLLFIMFAIISGVFIFIGFMMVQDMLKFPRLLVNHVKALATPALPSKADHLSQQTRNTFILKRRFPTSLHAKNSRPHRLKRRHFVYDLVEDTNVRRREPVDLILTQYVAGLGNVGTRVSMHPSRAYPELLLPRLADYATPENIEKYTKLATDQKDSTPFSSALVEKTIKYLSQKRITITMSKDVPWTLEKWHIKANFRKAGIHLPEDAIAILERPISGPNLDLEGKEFYVTLTINNREQVKVRCLLHHWTLEKPPIPGDEFWKTPGEPIFPEDKPILDSLPPFWLGGSDGDILLKAGAQIKFRKHYLRKVTPDEPDIIILQDIKDLVLFLLVTSVSPQFINFFHLSVVDRFLRALIIYFQRYMEIWEDLVQERAATMKKASNPLARGHRSRYADEMHALRCVLGREYVDLLLGCRDGPRYHHMMTGERRAATQSQGEKDLRIYEALISVAHRVVWIALQRKHYTLIELELHRLLRTEAYNTAQRQSGSRLIQDMLEDDIRILHGLETTLKSRKLLRNSPLPRELMYADCDYRLLSLGVVDIDLHHPKIAYLRNALLVDEEMLSQLKIKVGILGHNRSDYDIMLMPYEPEEPTEPTEIGLLDKKSLETRKSIFVPKILEQIEEIESLPEEVMEEFPVREIQELNERYDKIREKARIKWILREIKRRERKAVDTYSIATTLD</sequence>
<reference evidence="3 4" key="1">
    <citation type="journal article" date="2019" name="Philos. Trans. R. Soc. Lond., B, Biol. Sci.">
        <title>Ant behaviour and brain gene expression of defending hosts depend on the ecological success of the intruding social parasite.</title>
        <authorList>
            <person name="Kaur R."/>
            <person name="Stoldt M."/>
            <person name="Jongepier E."/>
            <person name="Feldmeyer B."/>
            <person name="Menzel F."/>
            <person name="Bornberg-Bauer E."/>
            <person name="Foitzik S."/>
        </authorList>
    </citation>
    <scope>NUCLEOTIDE SEQUENCE [LARGE SCALE GENOMIC DNA]</scope>
    <source>
        <tissue evidence="3">Whole body</tissue>
    </source>
</reference>
<evidence type="ECO:0000313" key="4">
    <source>
        <dbReference type="Proteomes" id="UP000310200"/>
    </source>
</evidence>
<protein>
    <submittedName>
        <fullName evidence="3">39S ribosomal protein L9, mitochondrial</fullName>
    </submittedName>
</protein>
<dbReference type="PANTHER" id="PTHR21055:SF3">
    <property type="entry name" value="PROTEIN PHOSPHATASE 1 REGULATORY SUBUNIT 36"/>
    <property type="match status" value="1"/>
</dbReference>
<proteinExistence type="predicted"/>
<organism evidence="3 4">
    <name type="scientific">Temnothorax longispinosus</name>
    <dbReference type="NCBI Taxonomy" id="300112"/>
    <lineage>
        <taxon>Eukaryota</taxon>
        <taxon>Metazoa</taxon>
        <taxon>Ecdysozoa</taxon>
        <taxon>Arthropoda</taxon>
        <taxon>Hexapoda</taxon>
        <taxon>Insecta</taxon>
        <taxon>Pterygota</taxon>
        <taxon>Neoptera</taxon>
        <taxon>Endopterygota</taxon>
        <taxon>Hymenoptera</taxon>
        <taxon>Apocrita</taxon>
        <taxon>Aculeata</taxon>
        <taxon>Formicoidea</taxon>
        <taxon>Formicidae</taxon>
        <taxon>Myrmicinae</taxon>
        <taxon>Temnothorax</taxon>
    </lineage>
</organism>
<dbReference type="InterPro" id="IPR009027">
    <property type="entry name" value="Ribosomal_bL9/RNase_H1_N"/>
</dbReference>
<keyword evidence="1" id="KW-1133">Transmembrane helix</keyword>
<dbReference type="GO" id="GO:0019902">
    <property type="term" value="F:phosphatase binding"/>
    <property type="evidence" value="ECO:0007669"/>
    <property type="project" value="InterPro"/>
</dbReference>
<dbReference type="STRING" id="300112.A0A4S2KG04"/>